<feature type="transmembrane region" description="Helical" evidence="1">
    <location>
        <begin position="82"/>
        <end position="101"/>
    </location>
</feature>
<feature type="transmembrane region" description="Helical" evidence="1">
    <location>
        <begin position="113"/>
        <end position="137"/>
    </location>
</feature>
<proteinExistence type="predicted"/>
<feature type="transmembrane region" description="Helical" evidence="1">
    <location>
        <begin position="157"/>
        <end position="182"/>
    </location>
</feature>
<dbReference type="RefSeq" id="WP_308732230.1">
    <property type="nucleotide sequence ID" value="NZ_JAJEQN010000040.1"/>
</dbReference>
<feature type="transmembrane region" description="Helical" evidence="1">
    <location>
        <begin position="218"/>
        <end position="238"/>
    </location>
</feature>
<keyword evidence="3" id="KW-1185">Reference proteome</keyword>
<evidence type="ECO:0000256" key="1">
    <source>
        <dbReference type="SAM" id="Phobius"/>
    </source>
</evidence>
<feature type="transmembrane region" description="Helical" evidence="1">
    <location>
        <begin position="21"/>
        <end position="42"/>
    </location>
</feature>
<dbReference type="Proteomes" id="UP001198200">
    <property type="component" value="Unassembled WGS sequence"/>
</dbReference>
<name>A0AAE3E6G4_9FIRM</name>
<organism evidence="2 3">
    <name type="scientific">Anthropogastromicrobium aceti</name>
    <dbReference type="NCBI Taxonomy" id="2981768"/>
    <lineage>
        <taxon>Bacteria</taxon>
        <taxon>Bacillati</taxon>
        <taxon>Bacillota</taxon>
        <taxon>Clostridia</taxon>
        <taxon>Lachnospirales</taxon>
        <taxon>Lachnospiraceae</taxon>
        <taxon>Anthropogastromicrobium</taxon>
    </lineage>
</organism>
<feature type="transmembrane region" description="Helical" evidence="1">
    <location>
        <begin position="407"/>
        <end position="426"/>
    </location>
</feature>
<feature type="transmembrane region" description="Helical" evidence="1">
    <location>
        <begin position="450"/>
        <end position="469"/>
    </location>
</feature>
<feature type="transmembrane region" description="Helical" evidence="1">
    <location>
        <begin position="331"/>
        <end position="347"/>
    </location>
</feature>
<evidence type="ECO:0000313" key="2">
    <source>
        <dbReference type="EMBL" id="MCC2222568.1"/>
    </source>
</evidence>
<feature type="transmembrane region" description="Helical" evidence="1">
    <location>
        <begin position="354"/>
        <end position="372"/>
    </location>
</feature>
<dbReference type="AlphaFoldDB" id="A0AAE3E6G4"/>
<keyword evidence="1" id="KW-0472">Membrane</keyword>
<feature type="transmembrane region" description="Helical" evidence="1">
    <location>
        <begin position="245"/>
        <end position="265"/>
    </location>
</feature>
<comment type="caution">
    <text evidence="2">The sequence shown here is derived from an EMBL/GenBank/DDBJ whole genome shotgun (WGS) entry which is preliminary data.</text>
</comment>
<accession>A0AAE3E6G4</accession>
<sequence length="615" mass="70198">MSQKHQKSQARSISVNAIAEKPLLIWDYVAFAAIAVFCFLVFQQSDLLHTAGCSYGYLNGHFRDFYDYCGTFDIHPAYMPSFYLIFAIWNIPMRLFGVVTFPTENLPVLAILWAKLLPCLIYVASGVLIYHIAILAGMGSKKSKLCAYACLTMPVAFYAQFIFGQYDIIMTFCVLLGVYYYLKKKDIWFIFWFAIAMTFKYSALLIFAPLLLYREKNVWKIIASCVLLMVPFVLEFFVYRNSPVFQAYVFGFGGNAVSSPTGYIMNAGYYTGFELSTFHYEVSFAVLAFGTLCAWCYFNKPTDDRNFVNTIFYICCLAFFVLFGLSKWHPQWLLFAVPFWVISSFLHKDTKIFMILDLIFMLVYTIFNVQMIPNNVDQAMFNNGILRSLVNGNIGTELMMEDLIAKLDKSLCLSILTMMMLVYAVFKHPKYCAQNPAQEVNCMGWMRTRFIGGVAIFVVPAFVCLMAYFKAPYAGYKVENVYSQVQLCELGDEVSQTFCATGNSIDKIRFVAGVNDRVNKGYVKLTVKDSDDKILYEQDWETSGWLEDRIITANLNGVPTTPGEYYTAVFEVTQANGDYAVSIYRSEDNVTGDKKEIAEADGKKQSYQLEMIVYQ</sequence>
<evidence type="ECO:0008006" key="4">
    <source>
        <dbReference type="Google" id="ProtNLM"/>
    </source>
</evidence>
<feature type="transmembrane region" description="Helical" evidence="1">
    <location>
        <begin position="277"/>
        <end position="298"/>
    </location>
</feature>
<evidence type="ECO:0000313" key="3">
    <source>
        <dbReference type="Proteomes" id="UP001198200"/>
    </source>
</evidence>
<feature type="transmembrane region" description="Helical" evidence="1">
    <location>
        <begin position="189"/>
        <end position="212"/>
    </location>
</feature>
<dbReference type="EMBL" id="JAJEQN010000040">
    <property type="protein sequence ID" value="MCC2222568.1"/>
    <property type="molecule type" value="Genomic_DNA"/>
</dbReference>
<keyword evidence="1" id="KW-1133">Transmembrane helix</keyword>
<keyword evidence="1" id="KW-0812">Transmembrane</keyword>
<protein>
    <recommendedName>
        <fullName evidence="4">DUF2029 domain-containing protein</fullName>
    </recommendedName>
</protein>
<feature type="transmembrane region" description="Helical" evidence="1">
    <location>
        <begin position="307"/>
        <end position="325"/>
    </location>
</feature>
<gene>
    <name evidence="2" type="ORF">LKD48_13170</name>
</gene>
<reference evidence="2 3" key="1">
    <citation type="submission" date="2021-10" db="EMBL/GenBank/DDBJ databases">
        <title>Anaerobic single-cell dispensing facilitates the cultivation of human gut bacteria.</title>
        <authorList>
            <person name="Afrizal A."/>
        </authorList>
    </citation>
    <scope>NUCLEOTIDE SEQUENCE [LARGE SCALE GENOMIC DNA]</scope>
    <source>
        <strain evidence="2 3">CLA-AA-H224</strain>
    </source>
</reference>